<dbReference type="SUPFAM" id="SSF56529">
    <property type="entry name" value="FAH"/>
    <property type="match status" value="1"/>
</dbReference>
<dbReference type="InterPro" id="IPR011234">
    <property type="entry name" value="Fumarylacetoacetase-like_C"/>
</dbReference>
<evidence type="ECO:0000313" key="2">
    <source>
        <dbReference type="EMBL" id="MBB3965429.1"/>
    </source>
</evidence>
<evidence type="ECO:0000259" key="1">
    <source>
        <dbReference type="Pfam" id="PF01557"/>
    </source>
</evidence>
<organism evidence="2 3">
    <name type="scientific">Rhizobium metallidurans</name>
    <dbReference type="NCBI Taxonomy" id="1265931"/>
    <lineage>
        <taxon>Bacteria</taxon>
        <taxon>Pseudomonadati</taxon>
        <taxon>Pseudomonadota</taxon>
        <taxon>Alphaproteobacteria</taxon>
        <taxon>Hyphomicrobiales</taxon>
        <taxon>Rhizobiaceae</taxon>
        <taxon>Rhizobium/Agrobacterium group</taxon>
        <taxon>Rhizobium</taxon>
    </lineage>
</organism>
<dbReference type="Proteomes" id="UP000582090">
    <property type="component" value="Unassembled WGS sequence"/>
</dbReference>
<reference evidence="2 3" key="1">
    <citation type="submission" date="2020-08" db="EMBL/GenBank/DDBJ databases">
        <title>Genomic Encyclopedia of Type Strains, Phase IV (KMG-IV): sequencing the most valuable type-strain genomes for metagenomic binning, comparative biology and taxonomic classification.</title>
        <authorList>
            <person name="Goeker M."/>
        </authorList>
    </citation>
    <scope>NUCLEOTIDE SEQUENCE [LARGE SCALE GENOMIC DNA]</scope>
    <source>
        <strain evidence="2 3">DSM 26575</strain>
    </source>
</reference>
<dbReference type="RefSeq" id="WP_183900981.1">
    <property type="nucleotide sequence ID" value="NZ_JACIDW010000009.1"/>
</dbReference>
<accession>A0A7W6CSL2</accession>
<keyword evidence="3" id="KW-1185">Reference proteome</keyword>
<dbReference type="Gene3D" id="3.90.850.10">
    <property type="entry name" value="Fumarylacetoacetase-like, C-terminal domain"/>
    <property type="match status" value="1"/>
</dbReference>
<dbReference type="EMBL" id="JACIDW010000009">
    <property type="protein sequence ID" value="MBB3965429.1"/>
    <property type="molecule type" value="Genomic_DNA"/>
</dbReference>
<proteinExistence type="predicted"/>
<dbReference type="AlphaFoldDB" id="A0A7W6CSL2"/>
<feature type="domain" description="Fumarylacetoacetase-like C-terminal" evidence="1">
    <location>
        <begin position="82"/>
        <end position="231"/>
    </location>
</feature>
<dbReference type="Pfam" id="PF01557">
    <property type="entry name" value="FAA_hydrolase"/>
    <property type="match status" value="1"/>
</dbReference>
<protein>
    <submittedName>
        <fullName evidence="2">2-keto-4-pentenoate hydratase</fullName>
    </submittedName>
</protein>
<dbReference type="GO" id="GO:0003824">
    <property type="term" value="F:catalytic activity"/>
    <property type="evidence" value="ECO:0007669"/>
    <property type="project" value="InterPro"/>
</dbReference>
<dbReference type="InterPro" id="IPR036663">
    <property type="entry name" value="Fumarylacetoacetase_C_sf"/>
</dbReference>
<evidence type="ECO:0000313" key="3">
    <source>
        <dbReference type="Proteomes" id="UP000582090"/>
    </source>
</evidence>
<comment type="caution">
    <text evidence="2">The sequence shown here is derived from an EMBL/GenBank/DDBJ whole genome shotgun (WGS) entry which is preliminary data.</text>
</comment>
<name>A0A7W6CSL2_9HYPH</name>
<gene>
    <name evidence="2" type="ORF">GGQ67_003102</name>
</gene>
<sequence>MTVSSGEGFDPRALAARLSGLEKSGERAPTADFVLPATLCEAMDAQNFLAAEERISTHAWKVAMSPAGEAVLAPLHPYLEAVSGASISWRPGMKFEAEVAVRLGQDIPVRQNGEYTREEIVEAIAECHLGAELLASSIQESGQVSFLLYLAERIGNKGYVLGPALPKSVVDTIGDTTLKVTHGGQVIYDALARHPKDDVLVWLLAYANDRLRPHTSLKKGALITTGTLCGAIELTSRGPIDIVLGNEARLSLSIV</sequence>